<dbReference type="InterPro" id="IPR010982">
    <property type="entry name" value="Lambda_DNA-bd_dom_sf"/>
</dbReference>
<organism evidence="4 5">
    <name type="scientific">Dysosmobacter segnis</name>
    <dbReference type="NCBI Taxonomy" id="2763042"/>
    <lineage>
        <taxon>Bacteria</taxon>
        <taxon>Bacillati</taxon>
        <taxon>Bacillota</taxon>
        <taxon>Clostridia</taxon>
        <taxon>Eubacteriales</taxon>
        <taxon>Oscillospiraceae</taxon>
        <taxon>Dysosmobacter</taxon>
    </lineage>
</organism>
<protein>
    <submittedName>
        <fullName evidence="4">Helix-turn-helix domain-containing protein</fullName>
    </submittedName>
</protein>
<sequence length="252" mass="28434">MRQTDTGALIAQLRKEQGLTQKQLADQLHISDRTISKWERGAGFPDVSLLEPLADALHCSVVSLLEGRLVEEPAEIDVRSALTVLIRESRSALRRDWSRRFGILCCLLIAGFVIFGILDRSGAFLQKVERSYTVGIWQDGEKIGETAVTISGERSIWGRSYVGRFAIDAVEKTCRERMQAMIRWEKKSNCANITFAAPGFFGAQAGIEHFLYCDRELNWFALSLEDGRIIASDQGWAQLQALRPYEYPVYVN</sequence>
<keyword evidence="2" id="KW-1133">Transmembrane helix</keyword>
<evidence type="ECO:0000313" key="5">
    <source>
        <dbReference type="Proteomes" id="UP000620327"/>
    </source>
</evidence>
<dbReference type="PANTHER" id="PTHR46558:SF11">
    <property type="entry name" value="HTH-TYPE TRANSCRIPTIONAL REGULATOR XRE"/>
    <property type="match status" value="1"/>
</dbReference>
<comment type="caution">
    <text evidence="4">The sequence shown here is derived from an EMBL/GenBank/DDBJ whole genome shotgun (WGS) entry which is preliminary data.</text>
</comment>
<dbReference type="EMBL" id="JACOQI010000006">
    <property type="protein sequence ID" value="MBC5770184.1"/>
    <property type="molecule type" value="Genomic_DNA"/>
</dbReference>
<gene>
    <name evidence="4" type="ORF">H8Z83_07600</name>
</gene>
<dbReference type="SUPFAM" id="SSF47413">
    <property type="entry name" value="lambda repressor-like DNA-binding domains"/>
    <property type="match status" value="1"/>
</dbReference>
<keyword evidence="2" id="KW-0812">Transmembrane</keyword>
<keyword evidence="1" id="KW-0238">DNA-binding</keyword>
<reference evidence="4" key="1">
    <citation type="submission" date="2020-08" db="EMBL/GenBank/DDBJ databases">
        <title>Genome public.</title>
        <authorList>
            <person name="Liu C."/>
            <person name="Sun Q."/>
        </authorList>
    </citation>
    <scope>NUCLEOTIDE SEQUENCE</scope>
    <source>
        <strain evidence="4">BX15</strain>
    </source>
</reference>
<dbReference type="Pfam" id="PF01381">
    <property type="entry name" value="HTH_3"/>
    <property type="match status" value="1"/>
</dbReference>
<evidence type="ECO:0000259" key="3">
    <source>
        <dbReference type="PROSITE" id="PS50943"/>
    </source>
</evidence>
<keyword evidence="5" id="KW-1185">Reference proteome</keyword>
<dbReference type="SMART" id="SM00530">
    <property type="entry name" value="HTH_XRE"/>
    <property type="match status" value="1"/>
</dbReference>
<dbReference type="Gene3D" id="1.10.260.40">
    <property type="entry name" value="lambda repressor-like DNA-binding domains"/>
    <property type="match status" value="1"/>
</dbReference>
<dbReference type="AlphaFoldDB" id="A0A923MIN6"/>
<feature type="domain" description="HTH cro/C1-type" evidence="3">
    <location>
        <begin position="10"/>
        <end position="64"/>
    </location>
</feature>
<dbReference type="InterPro" id="IPR001387">
    <property type="entry name" value="Cro/C1-type_HTH"/>
</dbReference>
<dbReference type="CDD" id="cd00093">
    <property type="entry name" value="HTH_XRE"/>
    <property type="match status" value="1"/>
</dbReference>
<proteinExistence type="predicted"/>
<evidence type="ECO:0000256" key="2">
    <source>
        <dbReference type="SAM" id="Phobius"/>
    </source>
</evidence>
<evidence type="ECO:0000313" key="4">
    <source>
        <dbReference type="EMBL" id="MBC5770184.1"/>
    </source>
</evidence>
<dbReference type="Proteomes" id="UP000620327">
    <property type="component" value="Unassembled WGS sequence"/>
</dbReference>
<dbReference type="PROSITE" id="PS50943">
    <property type="entry name" value="HTH_CROC1"/>
    <property type="match status" value="1"/>
</dbReference>
<name>A0A923MIN6_9FIRM</name>
<dbReference type="GO" id="GO:0003677">
    <property type="term" value="F:DNA binding"/>
    <property type="evidence" value="ECO:0007669"/>
    <property type="project" value="UniProtKB-KW"/>
</dbReference>
<accession>A0A923MIN6</accession>
<dbReference type="RefSeq" id="WP_187014479.1">
    <property type="nucleotide sequence ID" value="NZ_JACOQI010000006.1"/>
</dbReference>
<dbReference type="PANTHER" id="PTHR46558">
    <property type="entry name" value="TRACRIPTIONAL REGULATORY PROTEIN-RELATED-RELATED"/>
    <property type="match status" value="1"/>
</dbReference>
<feature type="transmembrane region" description="Helical" evidence="2">
    <location>
        <begin position="101"/>
        <end position="118"/>
    </location>
</feature>
<keyword evidence="2" id="KW-0472">Membrane</keyword>
<evidence type="ECO:0000256" key="1">
    <source>
        <dbReference type="ARBA" id="ARBA00023125"/>
    </source>
</evidence>